<dbReference type="EnsemblMetazoa" id="AMEM015712-RA">
    <property type="protein sequence ID" value="AMEM015712-PA"/>
    <property type="gene ID" value="AMEM015712"/>
</dbReference>
<dbReference type="VEuPathDB" id="VectorBase:AMEM015712"/>
<evidence type="ECO:0000313" key="1">
    <source>
        <dbReference type="EnsemblMetazoa" id="AMEM015712-PA"/>
    </source>
</evidence>
<accession>A0A182VIU7</accession>
<proteinExistence type="predicted"/>
<name>A0A182VIU7_ANOME</name>
<dbReference type="VEuPathDB" id="VectorBase:AMEM21_015417"/>
<keyword evidence="2" id="KW-1185">Reference proteome</keyword>
<evidence type="ECO:0000313" key="2">
    <source>
        <dbReference type="Proteomes" id="UP000075903"/>
    </source>
</evidence>
<sequence length="193" mass="20587">MSRNVNRLLQYLKNLRETNTPANQITMKSFAATAVALMAAVGMIEAGYIGAPYTELAHAPHTVHDTGAYYDDHYAPFAHAAPAYAAPYAGYYYGNPSGTYSYWGAHGPTVVQENAASLPAAPLHGAHLYAPYASLYGAYGPVKTTVVQENHAAGSLANHWGLPAAYGVYGHGYGYGHYNHHLAGVAPVAKYLL</sequence>
<reference evidence="1" key="1">
    <citation type="submission" date="2020-05" db="UniProtKB">
        <authorList>
            <consortium name="EnsemblMetazoa"/>
        </authorList>
    </citation>
    <scope>IDENTIFICATION</scope>
    <source>
        <strain evidence="1">MAF</strain>
    </source>
</reference>
<dbReference type="Proteomes" id="UP000075903">
    <property type="component" value="Unassembled WGS sequence"/>
</dbReference>
<protein>
    <submittedName>
        <fullName evidence="1">Uncharacterized protein</fullName>
    </submittedName>
</protein>
<dbReference type="AlphaFoldDB" id="A0A182VIU7"/>
<organism evidence="1 2">
    <name type="scientific">Anopheles merus</name>
    <name type="common">Mosquito</name>
    <dbReference type="NCBI Taxonomy" id="30066"/>
    <lineage>
        <taxon>Eukaryota</taxon>
        <taxon>Metazoa</taxon>
        <taxon>Ecdysozoa</taxon>
        <taxon>Arthropoda</taxon>
        <taxon>Hexapoda</taxon>
        <taxon>Insecta</taxon>
        <taxon>Pterygota</taxon>
        <taxon>Neoptera</taxon>
        <taxon>Endopterygota</taxon>
        <taxon>Diptera</taxon>
        <taxon>Nematocera</taxon>
        <taxon>Culicoidea</taxon>
        <taxon>Culicidae</taxon>
        <taxon>Anophelinae</taxon>
        <taxon>Anopheles</taxon>
    </lineage>
</organism>